<sequence length="97" mass="10646">MRKNVLNFTILKGNEFVDVVVTHPPGEGKPRPGPGGPVASVPHKSAESPVQPAAAYKKRQDKKKKVNRNSRLGARKSTHLNLIGEVSEVKWLRCPKS</sequence>
<protein>
    <submittedName>
        <fullName evidence="2">Uncharacterized protein</fullName>
    </submittedName>
</protein>
<reference evidence="2" key="1">
    <citation type="journal article" date="2020" name="bioRxiv">
        <title>Chromosome-level reference genome of the European wasp spider Argiope bruennichi: a resource for studies on range expansion and evolutionary adaptation.</title>
        <authorList>
            <person name="Sheffer M.M."/>
            <person name="Hoppe A."/>
            <person name="Krehenwinkel H."/>
            <person name="Uhl G."/>
            <person name="Kuss A.W."/>
            <person name="Jensen L."/>
            <person name="Jensen C."/>
            <person name="Gillespie R.G."/>
            <person name="Hoff K.J."/>
            <person name="Prost S."/>
        </authorList>
    </citation>
    <scope>NUCLEOTIDE SEQUENCE</scope>
</reference>
<gene>
    <name evidence="2" type="ORF">HNY73_007605</name>
</gene>
<organism evidence="2 3">
    <name type="scientific">Argiope bruennichi</name>
    <name type="common">Wasp spider</name>
    <name type="synonym">Aranea bruennichi</name>
    <dbReference type="NCBI Taxonomy" id="94029"/>
    <lineage>
        <taxon>Eukaryota</taxon>
        <taxon>Metazoa</taxon>
        <taxon>Ecdysozoa</taxon>
        <taxon>Arthropoda</taxon>
        <taxon>Chelicerata</taxon>
        <taxon>Arachnida</taxon>
        <taxon>Araneae</taxon>
        <taxon>Araneomorphae</taxon>
        <taxon>Entelegynae</taxon>
        <taxon>Araneoidea</taxon>
        <taxon>Araneidae</taxon>
        <taxon>Argiope</taxon>
    </lineage>
</organism>
<proteinExistence type="predicted"/>
<feature type="compositionally biased region" description="Basic residues" evidence="1">
    <location>
        <begin position="56"/>
        <end position="76"/>
    </location>
</feature>
<name>A0A8T0FLK2_ARGBR</name>
<dbReference type="Proteomes" id="UP000807504">
    <property type="component" value="Unassembled WGS sequence"/>
</dbReference>
<accession>A0A8T0FLK2</accession>
<dbReference type="AlphaFoldDB" id="A0A8T0FLK2"/>
<evidence type="ECO:0000313" key="2">
    <source>
        <dbReference type="EMBL" id="KAF8789683.1"/>
    </source>
</evidence>
<reference evidence="2" key="2">
    <citation type="submission" date="2020-06" db="EMBL/GenBank/DDBJ databases">
        <authorList>
            <person name="Sheffer M."/>
        </authorList>
    </citation>
    <scope>NUCLEOTIDE SEQUENCE</scope>
</reference>
<dbReference type="EMBL" id="JABXBU010000012">
    <property type="protein sequence ID" value="KAF8789683.1"/>
    <property type="molecule type" value="Genomic_DNA"/>
</dbReference>
<comment type="caution">
    <text evidence="2">The sequence shown here is derived from an EMBL/GenBank/DDBJ whole genome shotgun (WGS) entry which is preliminary data.</text>
</comment>
<keyword evidence="3" id="KW-1185">Reference proteome</keyword>
<feature type="region of interest" description="Disordered" evidence="1">
    <location>
        <begin position="22"/>
        <end position="76"/>
    </location>
</feature>
<evidence type="ECO:0000313" key="3">
    <source>
        <dbReference type="Proteomes" id="UP000807504"/>
    </source>
</evidence>
<evidence type="ECO:0000256" key="1">
    <source>
        <dbReference type="SAM" id="MobiDB-lite"/>
    </source>
</evidence>